<proteinExistence type="predicted"/>
<evidence type="ECO:0000256" key="2">
    <source>
        <dbReference type="SAM" id="SignalP"/>
    </source>
</evidence>
<keyword evidence="4" id="KW-1185">Reference proteome</keyword>
<dbReference type="Proteomes" id="UP001549076">
    <property type="component" value="Unassembled WGS sequence"/>
</dbReference>
<evidence type="ECO:0008006" key="5">
    <source>
        <dbReference type="Google" id="ProtNLM"/>
    </source>
</evidence>
<dbReference type="RefSeq" id="WP_354196435.1">
    <property type="nucleotide sequence ID" value="NZ_JBEPML010000011.1"/>
</dbReference>
<organism evidence="3 4">
    <name type="scientific">Aquamicrobium terrae</name>
    <dbReference type="NCBI Taxonomy" id="1324945"/>
    <lineage>
        <taxon>Bacteria</taxon>
        <taxon>Pseudomonadati</taxon>
        <taxon>Pseudomonadota</taxon>
        <taxon>Alphaproteobacteria</taxon>
        <taxon>Hyphomicrobiales</taxon>
        <taxon>Phyllobacteriaceae</taxon>
        <taxon>Aquamicrobium</taxon>
    </lineage>
</organism>
<comment type="caution">
    <text evidence="3">The sequence shown here is derived from an EMBL/GenBank/DDBJ whole genome shotgun (WGS) entry which is preliminary data.</text>
</comment>
<evidence type="ECO:0000313" key="3">
    <source>
        <dbReference type="EMBL" id="MET3792955.1"/>
    </source>
</evidence>
<name>A0ABV2N1N8_9HYPH</name>
<protein>
    <recommendedName>
        <fullName evidence="5">Antifreeze protein</fullName>
    </recommendedName>
</protein>
<evidence type="ECO:0000313" key="4">
    <source>
        <dbReference type="Proteomes" id="UP001549076"/>
    </source>
</evidence>
<evidence type="ECO:0000256" key="1">
    <source>
        <dbReference type="SAM" id="MobiDB-lite"/>
    </source>
</evidence>
<feature type="region of interest" description="Disordered" evidence="1">
    <location>
        <begin position="57"/>
        <end position="77"/>
    </location>
</feature>
<gene>
    <name evidence="3" type="ORF">ABID37_003178</name>
</gene>
<sequence length="136" mass="15727">MKQILTLALFAATLAVSGTPATTVQAQDIEIQLGRDGPAVRMRDNCDPRYENCRRDDRNWRGDRRDDRRARRDEGARWRDQCTPDRALAKAERMGIRRARILDVGRRTVDVRGRSRGGDRVVISFGRWDRGCPIYR</sequence>
<keyword evidence="2" id="KW-0732">Signal</keyword>
<dbReference type="EMBL" id="JBEPML010000011">
    <property type="protein sequence ID" value="MET3792955.1"/>
    <property type="molecule type" value="Genomic_DNA"/>
</dbReference>
<feature type="signal peptide" evidence="2">
    <location>
        <begin position="1"/>
        <end position="26"/>
    </location>
</feature>
<reference evidence="3 4" key="1">
    <citation type="submission" date="2024-06" db="EMBL/GenBank/DDBJ databases">
        <title>Genomic Encyclopedia of Type Strains, Phase IV (KMG-IV): sequencing the most valuable type-strain genomes for metagenomic binning, comparative biology and taxonomic classification.</title>
        <authorList>
            <person name="Goeker M."/>
        </authorList>
    </citation>
    <scope>NUCLEOTIDE SEQUENCE [LARGE SCALE GENOMIC DNA]</scope>
    <source>
        <strain evidence="3 4">DSM 27865</strain>
    </source>
</reference>
<accession>A0ABV2N1N8</accession>
<feature type="chain" id="PRO_5047497826" description="Antifreeze protein" evidence="2">
    <location>
        <begin position="27"/>
        <end position="136"/>
    </location>
</feature>